<dbReference type="AlphaFoldDB" id="A0A2C6DHD0"/>
<dbReference type="Proteomes" id="UP000373449">
    <property type="component" value="Unassembled WGS sequence"/>
</dbReference>
<keyword evidence="3" id="KW-1185">Reference proteome</keyword>
<dbReference type="EMBL" id="PDDX01000001">
    <property type="protein sequence ID" value="PHI29698.1"/>
    <property type="molecule type" value="Genomic_DNA"/>
</dbReference>
<evidence type="ECO:0000313" key="4">
    <source>
        <dbReference type="Proteomes" id="UP000373449"/>
    </source>
</evidence>
<protein>
    <submittedName>
        <fullName evidence="1">Uncharacterized protein</fullName>
    </submittedName>
</protein>
<dbReference type="EMBL" id="CAADJA010000002">
    <property type="protein sequence ID" value="VFS48082.1"/>
    <property type="molecule type" value="Genomic_DNA"/>
</dbReference>
<name>A0A2C6DHD0_9GAMM</name>
<evidence type="ECO:0000313" key="1">
    <source>
        <dbReference type="EMBL" id="PHI29698.1"/>
    </source>
</evidence>
<dbReference type="OrthoDB" id="9812969at2"/>
<evidence type="ECO:0000313" key="3">
    <source>
        <dbReference type="Proteomes" id="UP000224974"/>
    </source>
</evidence>
<accession>A0A2C6DHD0</accession>
<reference evidence="2 4" key="3">
    <citation type="submission" date="2019-03" db="EMBL/GenBank/DDBJ databases">
        <authorList>
            <consortium name="Pathogen Informatics"/>
        </authorList>
    </citation>
    <scope>NUCLEOTIDE SEQUENCE [LARGE SCALE GENOMIC DNA]</scope>
    <source>
        <strain evidence="2 4">NCTC12282</strain>
    </source>
</reference>
<dbReference type="Pfam" id="PF10934">
    <property type="entry name" value="Sheath_initiator"/>
    <property type="match status" value="1"/>
</dbReference>
<evidence type="ECO:0000313" key="2">
    <source>
        <dbReference type="EMBL" id="VFS48082.1"/>
    </source>
</evidence>
<dbReference type="RefSeq" id="WP_029093202.1">
    <property type="nucleotide sequence ID" value="NZ_BRLG01000002.1"/>
</dbReference>
<reference evidence="3" key="1">
    <citation type="submission" date="2017-09" db="EMBL/GenBank/DDBJ databases">
        <title>FDA dAtabase for Regulatory Grade micrObial Sequences (FDA-ARGOS): Supporting development and validation of Infectious Disease Dx tests.</title>
        <authorList>
            <person name="Minogue T."/>
            <person name="Wolcott M."/>
            <person name="Wasieloski L."/>
            <person name="Aguilar W."/>
            <person name="Moore D."/>
            <person name="Tallon L."/>
            <person name="Sadzewicz L."/>
            <person name="Ott S."/>
            <person name="Zhao X."/>
            <person name="Nagaraj S."/>
            <person name="Vavikolanu K."/>
            <person name="Aluvathingal J."/>
            <person name="Nadendla S."/>
            <person name="Sichtig H."/>
        </authorList>
    </citation>
    <scope>NUCLEOTIDE SEQUENCE [LARGE SCALE GENOMIC DNA]</scope>
    <source>
        <strain evidence="3">FDAARGOS_387</strain>
    </source>
</reference>
<reference evidence="1" key="2">
    <citation type="submission" date="2017-09" db="EMBL/GenBank/DDBJ databases">
        <title>FDA dAtabase for Regulatory Grade micrObial Sequences (FDA-ARGOS): Supporting development and validation of Infectious Disease Dx tests.</title>
        <authorList>
            <person name="Minogue T."/>
            <person name="Wolcott M."/>
            <person name="Wasieloski L."/>
            <person name="Aguilar W."/>
            <person name="Moore D."/>
            <person name="Tallon L.J."/>
            <person name="Sadzewicz L."/>
            <person name="Ott S."/>
            <person name="Zhao X."/>
            <person name="Nagaraj S."/>
            <person name="Vavikolanu K."/>
            <person name="Aluvathingal J."/>
            <person name="Nadendla S."/>
            <person name="Sichtig H."/>
        </authorList>
    </citation>
    <scope>NUCLEOTIDE SEQUENCE</scope>
    <source>
        <strain evidence="1">FDAARGOS_387</strain>
    </source>
</reference>
<dbReference type="STRING" id="1111728.GCA_000427805_00602"/>
<gene>
    <name evidence="1" type="ORF">CRN84_10305</name>
    <name evidence="2" type="ORF">NCTC12282_02995</name>
</gene>
<organism evidence="1 3">
    <name type="scientific">Budvicia aquatica</name>
    <dbReference type="NCBI Taxonomy" id="82979"/>
    <lineage>
        <taxon>Bacteria</taxon>
        <taxon>Pseudomonadati</taxon>
        <taxon>Pseudomonadota</taxon>
        <taxon>Gammaproteobacteria</taxon>
        <taxon>Enterobacterales</taxon>
        <taxon>Budviciaceae</taxon>
        <taxon>Budvicia</taxon>
    </lineage>
</organism>
<dbReference type="InterPro" id="IPR020288">
    <property type="entry name" value="Sheath_initiator"/>
</dbReference>
<dbReference type="Proteomes" id="UP000224974">
    <property type="component" value="Unassembled WGS sequence"/>
</dbReference>
<sequence>MIDLKLDSTGDLDLQRNDLMWVDGAERVHQQLLIKLKLWKGEWFLNTGFGTPYLEQILGKQITLNGALAALKNSINQVDGVQEIEQFNYDFDRKTRQLNVSFSVKTPYGLVKYKGNQ</sequence>
<proteinExistence type="predicted"/>